<dbReference type="InterPro" id="IPR013321">
    <property type="entry name" value="Arc_rbn_hlx_hlx"/>
</dbReference>
<proteinExistence type="predicted"/>
<name>A0A1X4JN25_9LACO</name>
<dbReference type="Pfam" id="PF04221">
    <property type="entry name" value="RelB"/>
    <property type="match status" value="1"/>
</dbReference>
<reference evidence="1 2" key="1">
    <citation type="submission" date="2017-04" db="EMBL/GenBank/DDBJ databases">
        <title>The genome sequence of Weissella cibaria isolated from wild Drosophila.</title>
        <authorList>
            <person name="Ricks N.J."/>
            <person name="Carroll C."/>
            <person name="Walters A."/>
            <person name="Newell P.D."/>
            <person name="Chaston J.M."/>
        </authorList>
    </citation>
    <scope>NUCLEOTIDE SEQUENCE [LARGE SCALE GENOMIC DNA]</scope>
    <source>
        <strain evidence="1 2">DmW_103</strain>
    </source>
</reference>
<dbReference type="Gene3D" id="1.10.1220.10">
    <property type="entry name" value="Met repressor-like"/>
    <property type="match status" value="1"/>
</dbReference>
<dbReference type="Proteomes" id="UP000193588">
    <property type="component" value="Unassembled WGS sequence"/>
</dbReference>
<evidence type="ECO:0000313" key="1">
    <source>
        <dbReference type="EMBL" id="OSP90182.1"/>
    </source>
</evidence>
<dbReference type="AlphaFoldDB" id="A0A1X4JN25"/>
<organism evidence="1 2">
    <name type="scientific">Weissella cibaria</name>
    <dbReference type="NCBI Taxonomy" id="137591"/>
    <lineage>
        <taxon>Bacteria</taxon>
        <taxon>Bacillati</taxon>
        <taxon>Bacillota</taxon>
        <taxon>Bacilli</taxon>
        <taxon>Lactobacillales</taxon>
        <taxon>Lactobacillaceae</taxon>
        <taxon>Weissella</taxon>
    </lineage>
</organism>
<dbReference type="EMBL" id="NDXJ01000003">
    <property type="protein sequence ID" value="OSP90182.1"/>
    <property type="molecule type" value="Genomic_DNA"/>
</dbReference>
<dbReference type="InterPro" id="IPR007337">
    <property type="entry name" value="RelB/DinJ"/>
</dbReference>
<comment type="caution">
    <text evidence="1">The sequence shown here is derived from an EMBL/GenBank/DDBJ whole genome shotgun (WGS) entry which is preliminary data.</text>
</comment>
<sequence length="94" mass="10574">MAQASGTFSMRIDPALKQQASQLFNDLGIDLSAAISLFLKQSVAEQGLPFQPSKETHRERDIARLLLEIEQGHQDKLQGDTFTDQEVRERFGLD</sequence>
<protein>
    <submittedName>
        <fullName evidence="1">Uncharacterized protein</fullName>
    </submittedName>
</protein>
<dbReference type="GO" id="GO:0006355">
    <property type="term" value="P:regulation of DNA-templated transcription"/>
    <property type="evidence" value="ECO:0007669"/>
    <property type="project" value="InterPro"/>
</dbReference>
<dbReference type="NCBIfam" id="TIGR02384">
    <property type="entry name" value="RelB_DinJ"/>
    <property type="match status" value="1"/>
</dbReference>
<evidence type="ECO:0000313" key="2">
    <source>
        <dbReference type="Proteomes" id="UP000193588"/>
    </source>
</evidence>
<accession>A0A1X4JN25</accession>
<gene>
    <name evidence="1" type="ORF">B9D04_02180</name>
</gene>
<dbReference type="RefSeq" id="WP_062358598.1">
    <property type="nucleotide sequence ID" value="NZ_CP027427.1"/>
</dbReference>